<dbReference type="PANTHER" id="PTHR10590">
    <property type="entry name" value="SODIUM/NUCLEOSIDE COTRANSPORTER"/>
    <property type="match status" value="1"/>
</dbReference>
<dbReference type="NCBIfam" id="TIGR00804">
    <property type="entry name" value="nupC"/>
    <property type="match status" value="1"/>
</dbReference>
<feature type="transmembrane region" description="Helical" evidence="7">
    <location>
        <begin position="32"/>
        <end position="50"/>
    </location>
</feature>
<feature type="transmembrane region" description="Helical" evidence="7">
    <location>
        <begin position="381"/>
        <end position="404"/>
    </location>
</feature>
<evidence type="ECO:0000256" key="2">
    <source>
        <dbReference type="ARBA" id="ARBA00009033"/>
    </source>
</evidence>
<dbReference type="PANTHER" id="PTHR10590:SF4">
    <property type="entry name" value="SOLUTE CARRIER FAMILY 28 MEMBER 3"/>
    <property type="match status" value="1"/>
</dbReference>
<feature type="transmembrane region" description="Helical" evidence="7">
    <location>
        <begin position="260"/>
        <end position="281"/>
    </location>
</feature>
<gene>
    <name evidence="11" type="ORF">ADS77_01115</name>
</gene>
<accession>A0A0N1EN86</accession>
<keyword evidence="4 7" id="KW-0812">Transmembrane</keyword>
<evidence type="ECO:0000259" key="10">
    <source>
        <dbReference type="Pfam" id="PF07670"/>
    </source>
</evidence>
<feature type="transmembrane region" description="Helical" evidence="7">
    <location>
        <begin position="62"/>
        <end position="82"/>
    </location>
</feature>
<protein>
    <recommendedName>
        <fullName evidence="7">Nucleoside permease</fullName>
    </recommendedName>
</protein>
<feature type="transmembrane region" description="Helical" evidence="7">
    <location>
        <begin position="195"/>
        <end position="215"/>
    </location>
</feature>
<dbReference type="InterPro" id="IPR018270">
    <property type="entry name" value="C_nuclsd_transpt_met_bac"/>
</dbReference>
<comment type="similarity">
    <text evidence="2 7">Belongs to the concentrative nucleoside transporter (CNT) (TC 2.A.41) family.</text>
</comment>
<keyword evidence="3" id="KW-1003">Cell membrane</keyword>
<comment type="caution">
    <text evidence="11">The sequence shown here is derived from an EMBL/GenBank/DDBJ whole genome shotgun (WGS) entry which is preliminary data.</text>
</comment>
<dbReference type="InterPro" id="IPR011642">
    <property type="entry name" value="Gate_dom"/>
</dbReference>
<evidence type="ECO:0000256" key="1">
    <source>
        <dbReference type="ARBA" id="ARBA00004651"/>
    </source>
</evidence>
<proteinExistence type="inferred from homology"/>
<evidence type="ECO:0000259" key="8">
    <source>
        <dbReference type="Pfam" id="PF01773"/>
    </source>
</evidence>
<dbReference type="Proteomes" id="UP000037848">
    <property type="component" value="Unassembled WGS sequence"/>
</dbReference>
<dbReference type="OrthoDB" id="9766455at2"/>
<dbReference type="Pfam" id="PF07670">
    <property type="entry name" value="Gate"/>
    <property type="match status" value="1"/>
</dbReference>
<evidence type="ECO:0000256" key="7">
    <source>
        <dbReference type="RuleBase" id="RU362018"/>
    </source>
</evidence>
<evidence type="ECO:0000256" key="6">
    <source>
        <dbReference type="ARBA" id="ARBA00023136"/>
    </source>
</evidence>
<dbReference type="STRING" id="187330.AMS58_05320"/>
<sequence>MTTFMSLVGMCVLLGIAFTASTNRKAINLRTVGIAFAMQFVIGGFVLFSEAGKNALVAMSKAVSSVIGFANDGISFLFGPLANQDTLGFIFAIQVLPVIVFFSALVAVLYHLGIMDWIIRILGGGLQKLLKTSRTESLSATANIFVGQTEAPLIVKPFIATMTKSELFAVMVGGLATVAGSVMAGYVIIGVELKYLIAASFMAAPGGFLMAKMIVPETETPKDNLADLDIDEDKPVNVIDAAASGAANGMHLALNVGAMLLAFVALIALLNGLLGGIGGWFDYPTLTLQEILGYIFAPVAWLLGVPWSEAIIAGSFIGQKLVVNEFVAYLDFMNYRDTLSAHTQAIVTFALCGFANLSSIAILLGGLGGMAPSRRKDIARLGLRAVLAGSMANLMSAAIAGFFLSLA</sequence>
<feature type="domain" description="Concentrative nucleoside transporter N-terminal" evidence="8">
    <location>
        <begin position="8"/>
        <end position="81"/>
    </location>
</feature>
<dbReference type="InterPro" id="IPR002668">
    <property type="entry name" value="CNT_N_dom"/>
</dbReference>
<keyword evidence="6 7" id="KW-0472">Membrane</keyword>
<dbReference type="Pfam" id="PF01773">
    <property type="entry name" value="Nucleos_tra2_N"/>
    <property type="match status" value="1"/>
</dbReference>
<dbReference type="Pfam" id="PF07662">
    <property type="entry name" value="Nucleos_tra2_C"/>
    <property type="match status" value="1"/>
</dbReference>
<feature type="transmembrane region" description="Helical" evidence="7">
    <location>
        <begin position="345"/>
        <end position="369"/>
    </location>
</feature>
<dbReference type="PATRIC" id="fig|187330.3.peg.232"/>
<evidence type="ECO:0000256" key="5">
    <source>
        <dbReference type="ARBA" id="ARBA00022989"/>
    </source>
</evidence>
<organism evidence="11 12">
    <name type="scientific">Pseudoalteromonas porphyrae</name>
    <dbReference type="NCBI Taxonomy" id="187330"/>
    <lineage>
        <taxon>Bacteria</taxon>
        <taxon>Pseudomonadati</taxon>
        <taxon>Pseudomonadota</taxon>
        <taxon>Gammaproteobacteria</taxon>
        <taxon>Alteromonadales</taxon>
        <taxon>Pseudoalteromonadaceae</taxon>
        <taxon>Pseudoalteromonas</taxon>
    </lineage>
</organism>
<evidence type="ECO:0000313" key="11">
    <source>
        <dbReference type="EMBL" id="KPH65562.1"/>
    </source>
</evidence>
<feature type="domain" description="Nucleoside transporter/FeoB GTPase Gate" evidence="10">
    <location>
        <begin position="92"/>
        <end position="189"/>
    </location>
</feature>
<dbReference type="GO" id="GO:0015293">
    <property type="term" value="F:symporter activity"/>
    <property type="evidence" value="ECO:0007669"/>
    <property type="project" value="TreeGrafter"/>
</dbReference>
<reference evidence="11 12" key="1">
    <citation type="submission" date="2015-08" db="EMBL/GenBank/DDBJ databases">
        <title>Draft Genome Sequence of Pseudoalteromonas porphyrae UCD-SED14.</title>
        <authorList>
            <person name="Coil D.A."/>
            <person name="Jospin G."/>
            <person name="Lee R.D."/>
            <person name="Eisen J.A."/>
        </authorList>
    </citation>
    <scope>NUCLEOTIDE SEQUENCE [LARGE SCALE GENOMIC DNA]</scope>
    <source>
        <strain evidence="11 12">UCD-SED14</strain>
    </source>
</reference>
<evidence type="ECO:0000256" key="4">
    <source>
        <dbReference type="ARBA" id="ARBA00022692"/>
    </source>
</evidence>
<feature type="transmembrane region" description="Helical" evidence="7">
    <location>
        <begin position="167"/>
        <end position="189"/>
    </location>
</feature>
<dbReference type="GO" id="GO:0005337">
    <property type="term" value="F:nucleoside transmembrane transporter activity"/>
    <property type="evidence" value="ECO:0007669"/>
    <property type="project" value="InterPro"/>
</dbReference>
<keyword evidence="12" id="KW-1185">Reference proteome</keyword>
<feature type="transmembrane region" description="Helical" evidence="7">
    <location>
        <begin position="88"/>
        <end position="112"/>
    </location>
</feature>
<dbReference type="GO" id="GO:0005886">
    <property type="term" value="C:plasma membrane"/>
    <property type="evidence" value="ECO:0007669"/>
    <property type="project" value="UniProtKB-SubCell"/>
</dbReference>
<comment type="subcellular location">
    <subcellularLocation>
        <location evidence="1">Cell membrane</location>
        <topology evidence="1">Multi-pass membrane protein</topology>
    </subcellularLocation>
</comment>
<dbReference type="InterPro" id="IPR011657">
    <property type="entry name" value="CNT_C_dom"/>
</dbReference>
<evidence type="ECO:0000256" key="3">
    <source>
        <dbReference type="ARBA" id="ARBA00022475"/>
    </source>
</evidence>
<dbReference type="AlphaFoldDB" id="A0A0N1EN86"/>
<keyword evidence="5 7" id="KW-1133">Transmembrane helix</keyword>
<dbReference type="RefSeq" id="WP_054203994.1">
    <property type="nucleotide sequence ID" value="NZ_LHPH01000001.1"/>
</dbReference>
<dbReference type="InterPro" id="IPR008276">
    <property type="entry name" value="C_nuclsd_transpt"/>
</dbReference>
<dbReference type="EMBL" id="LHPH01000001">
    <property type="protein sequence ID" value="KPH65562.1"/>
    <property type="molecule type" value="Genomic_DNA"/>
</dbReference>
<evidence type="ECO:0000313" key="12">
    <source>
        <dbReference type="Proteomes" id="UP000037848"/>
    </source>
</evidence>
<name>A0A0N1EN86_9GAMM</name>
<keyword evidence="7" id="KW-0813">Transport</keyword>
<evidence type="ECO:0000259" key="9">
    <source>
        <dbReference type="Pfam" id="PF07662"/>
    </source>
</evidence>
<feature type="domain" description="Concentrative nucleoside transporter C-terminal" evidence="9">
    <location>
        <begin position="195"/>
        <end position="401"/>
    </location>
</feature>